<keyword evidence="2 3" id="KW-0349">Heme</keyword>
<dbReference type="InterPro" id="IPR001128">
    <property type="entry name" value="Cyt_P450"/>
</dbReference>
<dbReference type="PANTHER" id="PTHR24291">
    <property type="entry name" value="CYTOCHROME P450 FAMILY 4"/>
    <property type="match status" value="1"/>
</dbReference>
<comment type="cofactor">
    <cofactor evidence="2">
        <name>heme</name>
        <dbReference type="ChEBI" id="CHEBI:30413"/>
    </cofactor>
</comment>
<keyword evidence="2 3" id="KW-0479">Metal-binding</keyword>
<keyword evidence="3" id="KW-0560">Oxidoreductase</keyword>
<dbReference type="InterPro" id="IPR017972">
    <property type="entry name" value="Cyt_P450_CS"/>
</dbReference>
<organism evidence="5">
    <name type="scientific">Opuntia streptacantha</name>
    <name type="common">Prickly pear cactus</name>
    <name type="synonym">Opuntia cardona</name>
    <dbReference type="NCBI Taxonomy" id="393608"/>
    <lineage>
        <taxon>Eukaryota</taxon>
        <taxon>Viridiplantae</taxon>
        <taxon>Streptophyta</taxon>
        <taxon>Embryophyta</taxon>
        <taxon>Tracheophyta</taxon>
        <taxon>Spermatophyta</taxon>
        <taxon>Magnoliopsida</taxon>
        <taxon>eudicotyledons</taxon>
        <taxon>Gunneridae</taxon>
        <taxon>Pentapetalae</taxon>
        <taxon>Caryophyllales</taxon>
        <taxon>Cactineae</taxon>
        <taxon>Cactaceae</taxon>
        <taxon>Opuntioideae</taxon>
        <taxon>Opuntia</taxon>
    </lineage>
</organism>
<dbReference type="Gene3D" id="1.10.630.10">
    <property type="entry name" value="Cytochrome P450"/>
    <property type="match status" value="1"/>
</dbReference>
<dbReference type="AlphaFoldDB" id="A0A7C9EFG8"/>
<reference evidence="5" key="2">
    <citation type="submission" date="2020-07" db="EMBL/GenBank/DDBJ databases">
        <authorList>
            <person name="Vera ALvarez R."/>
            <person name="Arias-Moreno D.M."/>
            <person name="Jimenez-Jacinto V."/>
            <person name="Jimenez-Bremont J.F."/>
            <person name="Swaminathan K."/>
            <person name="Moose S.P."/>
            <person name="Guerrero-Gonzalez M.L."/>
            <person name="Marino-Ramirez L."/>
            <person name="Landsman D."/>
            <person name="Rodriguez-Kessler M."/>
            <person name="Delgado-Sanchez P."/>
        </authorList>
    </citation>
    <scope>NUCLEOTIDE SEQUENCE</scope>
    <source>
        <tissue evidence="5">Cladode</tissue>
    </source>
</reference>
<name>A0A7C9EFG8_OPUST</name>
<dbReference type="Pfam" id="PF00067">
    <property type="entry name" value="p450"/>
    <property type="match status" value="1"/>
</dbReference>
<feature type="transmembrane region" description="Helical" evidence="4">
    <location>
        <begin position="50"/>
        <end position="68"/>
    </location>
</feature>
<proteinExistence type="inferred from homology"/>
<evidence type="ECO:0000256" key="2">
    <source>
        <dbReference type="PIRSR" id="PIRSR602401-1"/>
    </source>
</evidence>
<protein>
    <recommendedName>
        <fullName evidence="6">Unspecific monooxygenase</fullName>
    </recommendedName>
</protein>
<evidence type="ECO:0000256" key="3">
    <source>
        <dbReference type="RuleBase" id="RU000461"/>
    </source>
</evidence>
<keyword evidence="3" id="KW-0503">Monooxygenase</keyword>
<accession>A0A7C9EFG8</accession>
<dbReference type="PRINTS" id="PR00385">
    <property type="entry name" value="P450"/>
</dbReference>
<dbReference type="EMBL" id="GISG01205271">
    <property type="protein sequence ID" value="MBA4659844.1"/>
    <property type="molecule type" value="Transcribed_RNA"/>
</dbReference>
<keyword evidence="4" id="KW-1133">Transmembrane helix</keyword>
<dbReference type="InterPro" id="IPR002401">
    <property type="entry name" value="Cyt_P450_E_grp-I"/>
</dbReference>
<dbReference type="PANTHER" id="PTHR24291:SF185">
    <property type="entry name" value="PREMNASPIRODIENE OXYGENASE-LIKE"/>
    <property type="match status" value="1"/>
</dbReference>
<dbReference type="GO" id="GO:0004497">
    <property type="term" value="F:monooxygenase activity"/>
    <property type="evidence" value="ECO:0007669"/>
    <property type="project" value="UniProtKB-KW"/>
</dbReference>
<keyword evidence="2 3" id="KW-0408">Iron</keyword>
<dbReference type="PRINTS" id="PR00463">
    <property type="entry name" value="EP450I"/>
</dbReference>
<comment type="similarity">
    <text evidence="1 3">Belongs to the cytochrome P450 family.</text>
</comment>
<dbReference type="GO" id="GO:0005506">
    <property type="term" value="F:iron ion binding"/>
    <property type="evidence" value="ECO:0007669"/>
    <property type="project" value="InterPro"/>
</dbReference>
<keyword evidence="4" id="KW-0812">Transmembrane</keyword>
<evidence type="ECO:0008006" key="6">
    <source>
        <dbReference type="Google" id="ProtNLM"/>
    </source>
</evidence>
<dbReference type="CDD" id="cd00302">
    <property type="entry name" value="cytochrome_P450"/>
    <property type="match status" value="1"/>
</dbReference>
<feature type="binding site" description="axial binding residue" evidence="2">
    <location>
        <position position="522"/>
    </location>
    <ligand>
        <name>heme</name>
        <dbReference type="ChEBI" id="CHEBI:30413"/>
    </ligand>
    <ligandPart>
        <name>Fe</name>
        <dbReference type="ChEBI" id="CHEBI:18248"/>
    </ligandPart>
</feature>
<dbReference type="InterPro" id="IPR050196">
    <property type="entry name" value="Cytochrome_P450_Monoox"/>
</dbReference>
<evidence type="ECO:0000313" key="5">
    <source>
        <dbReference type="EMBL" id="MBA4659844.1"/>
    </source>
</evidence>
<dbReference type="PROSITE" id="PS00086">
    <property type="entry name" value="CYTOCHROME_P450"/>
    <property type="match status" value="1"/>
</dbReference>
<reference evidence="5" key="1">
    <citation type="journal article" date="2013" name="J. Plant Res.">
        <title>Effect of fungi and light on seed germination of three Opuntia species from semiarid lands of central Mexico.</title>
        <authorList>
            <person name="Delgado-Sanchez P."/>
            <person name="Jimenez-Bremont J.F."/>
            <person name="Guerrero-Gonzalez Mde L."/>
            <person name="Flores J."/>
        </authorList>
    </citation>
    <scope>NUCLEOTIDE SEQUENCE</scope>
    <source>
        <tissue evidence="5">Cladode</tissue>
    </source>
</reference>
<dbReference type="GO" id="GO:0020037">
    <property type="term" value="F:heme binding"/>
    <property type="evidence" value="ECO:0007669"/>
    <property type="project" value="InterPro"/>
</dbReference>
<dbReference type="InterPro" id="IPR036396">
    <property type="entry name" value="Cyt_P450_sf"/>
</dbReference>
<evidence type="ECO:0000256" key="4">
    <source>
        <dbReference type="SAM" id="Phobius"/>
    </source>
</evidence>
<keyword evidence="4" id="KW-0472">Membrane</keyword>
<dbReference type="GO" id="GO:0016705">
    <property type="term" value="F:oxidoreductase activity, acting on paired donors, with incorporation or reduction of molecular oxygen"/>
    <property type="evidence" value="ECO:0007669"/>
    <property type="project" value="InterPro"/>
</dbReference>
<sequence length="579" mass="64820">MTPCDSPFYLLLDFLSRRLDQSRPSGAACDAESFDSQQIFRDYAIREINLLLWFSLFAVTALLLGKLLKLFKLWSYGRLIPGPPCPSFYGHTVLFTGADTQEGLTELLVKSHERYGSVVKLWLSPTQLLVSMKDPSLINEMLSKAADKLPLTGRVYRLAFGPSSFFVSSFGKVKRARESLATELNGKLLEKANLMTDRVLDSVMERMSDKMDKGTLDCGVFSQHMAFSILGATLFGDAFFAWSKANVYEELIIRIAKDACFWASYNVPPFWKQGYWKYQHLCTKLKSLTQDIVQQCRNNYKLLRQSGIHDGSIIRGLEAASDITYSVGTPKLERLGLEKPIGHLNVRDEPCGNVMGLMFHGCLTTTALIGNILARLVMHPEIQDKIYSEIIMARRQSDKLNKQDISQMHLLLATVYESARLLPAGPLLQRCSLKEDLQLKNGLSIPSGAMLVAPIQLVQMDESSWGNDARQFNPYRFLSQAEMKSEFDKSCKTTDSEKRSYAISDPLKNAAFLPFGSGIRACVGQKFTVLGIASIFASLLERYEIRPVPGSALDPKPVMINCVLQLIPSPKIVFVPRTS</sequence>
<dbReference type="SUPFAM" id="SSF48264">
    <property type="entry name" value="Cytochrome P450"/>
    <property type="match status" value="1"/>
</dbReference>
<evidence type="ECO:0000256" key="1">
    <source>
        <dbReference type="ARBA" id="ARBA00010617"/>
    </source>
</evidence>